<dbReference type="EMBL" id="JAUHHC010000001">
    <property type="protein sequence ID" value="MDN3919243.1"/>
    <property type="molecule type" value="Genomic_DNA"/>
</dbReference>
<evidence type="ECO:0008006" key="4">
    <source>
        <dbReference type="Google" id="ProtNLM"/>
    </source>
</evidence>
<dbReference type="Proteomes" id="UP001228044">
    <property type="component" value="Unassembled WGS sequence"/>
</dbReference>
<dbReference type="RefSeq" id="WP_290357550.1">
    <property type="nucleotide sequence ID" value="NZ_JAUHHC010000001.1"/>
</dbReference>
<protein>
    <recommendedName>
        <fullName evidence="4">Secreted protein with PEP-CTERM sorting signal</fullName>
    </recommendedName>
</protein>
<sequence length="190" mass="20117">MSISSHSVLARWATAGLLLLALSPAARALSFNFHQGGYAGGAFVSGHFGGQDLDGDGWLYGYEIDDFELSFSGNYAVPAFTHHLGDLSGIEYRLDKGGALLGDDEGEHLGSSNATPVFAPGLDEAPLSEYSAMGWPSYSIPGSVTRQPDWVASMSGEFIQISAVPDAQSWALMLAGLGLIGARLRQRHAR</sequence>
<feature type="signal peptide" evidence="1">
    <location>
        <begin position="1"/>
        <end position="28"/>
    </location>
</feature>
<reference evidence="2 3" key="1">
    <citation type="submission" date="2023-06" db="EMBL/GenBank/DDBJ databases">
        <title>Pelomonas sp. PFR6 16S ribosomal RNA gene Genome sequencing and assembly.</title>
        <authorList>
            <person name="Woo H."/>
        </authorList>
    </citation>
    <scope>NUCLEOTIDE SEQUENCE [LARGE SCALE GENOMIC DNA]</scope>
    <source>
        <strain evidence="2 3">PFR6</strain>
    </source>
</reference>
<name>A0ABT8DQ72_9BURK</name>
<organism evidence="2 3">
    <name type="scientific">Roseateles violae</name>
    <dbReference type="NCBI Taxonomy" id="3058042"/>
    <lineage>
        <taxon>Bacteria</taxon>
        <taxon>Pseudomonadati</taxon>
        <taxon>Pseudomonadota</taxon>
        <taxon>Betaproteobacteria</taxon>
        <taxon>Burkholderiales</taxon>
        <taxon>Sphaerotilaceae</taxon>
        <taxon>Roseateles</taxon>
    </lineage>
</organism>
<accession>A0ABT8DQ72</accession>
<evidence type="ECO:0000313" key="2">
    <source>
        <dbReference type="EMBL" id="MDN3919243.1"/>
    </source>
</evidence>
<gene>
    <name evidence="2" type="ORF">QWJ38_03005</name>
</gene>
<evidence type="ECO:0000256" key="1">
    <source>
        <dbReference type="SAM" id="SignalP"/>
    </source>
</evidence>
<keyword evidence="1" id="KW-0732">Signal</keyword>
<comment type="caution">
    <text evidence="2">The sequence shown here is derived from an EMBL/GenBank/DDBJ whole genome shotgun (WGS) entry which is preliminary data.</text>
</comment>
<keyword evidence="3" id="KW-1185">Reference proteome</keyword>
<proteinExistence type="predicted"/>
<feature type="chain" id="PRO_5045880637" description="Secreted protein with PEP-CTERM sorting signal" evidence="1">
    <location>
        <begin position="29"/>
        <end position="190"/>
    </location>
</feature>
<evidence type="ECO:0000313" key="3">
    <source>
        <dbReference type="Proteomes" id="UP001228044"/>
    </source>
</evidence>